<gene>
    <name evidence="3" type="ORF">E6O51_21310</name>
</gene>
<dbReference type="PANTHER" id="PTHR30273">
    <property type="entry name" value="PERIPLASMIC SIGNAL SENSOR AND SIGMA FACTOR ACTIVATOR FECR-RELATED"/>
    <property type="match status" value="1"/>
</dbReference>
<evidence type="ECO:0000259" key="1">
    <source>
        <dbReference type="Pfam" id="PF04773"/>
    </source>
</evidence>
<dbReference type="Proteomes" id="UP000307956">
    <property type="component" value="Unassembled WGS sequence"/>
</dbReference>
<dbReference type="AlphaFoldDB" id="A0A4S4A7X5"/>
<feature type="domain" description="FecR protein" evidence="1">
    <location>
        <begin position="118"/>
        <end position="207"/>
    </location>
</feature>
<organism evidence="3 4">
    <name type="scientific">Pseudothauera rhizosphaerae</name>
    <dbReference type="NCBI Taxonomy" id="2565932"/>
    <lineage>
        <taxon>Bacteria</taxon>
        <taxon>Pseudomonadati</taxon>
        <taxon>Pseudomonadota</taxon>
        <taxon>Betaproteobacteria</taxon>
        <taxon>Rhodocyclales</taxon>
        <taxon>Zoogloeaceae</taxon>
        <taxon>Pseudothauera</taxon>
    </lineage>
</organism>
<reference evidence="3 4" key="1">
    <citation type="submission" date="2019-04" db="EMBL/GenBank/DDBJ databases">
        <title>Azoarcus rhizosphaerae sp. nov. isolated from rhizosphere of Ficus religiosa.</title>
        <authorList>
            <person name="Lin S.-Y."/>
            <person name="Hameed A."/>
            <person name="Hsu Y.-H."/>
            <person name="Young C.-C."/>
        </authorList>
    </citation>
    <scope>NUCLEOTIDE SEQUENCE [LARGE SCALE GENOMIC DNA]</scope>
    <source>
        <strain evidence="3 4">CC-YHH848</strain>
    </source>
</reference>
<dbReference type="InterPro" id="IPR006860">
    <property type="entry name" value="FecR"/>
</dbReference>
<dbReference type="OrthoDB" id="1100567at2"/>
<dbReference type="Gene3D" id="2.60.120.1440">
    <property type="match status" value="1"/>
</dbReference>
<protein>
    <submittedName>
        <fullName evidence="3">DUF4880 domain-containing protein</fullName>
    </submittedName>
</protein>
<dbReference type="Pfam" id="PF04773">
    <property type="entry name" value="FecR"/>
    <property type="match status" value="1"/>
</dbReference>
<dbReference type="PANTHER" id="PTHR30273:SF2">
    <property type="entry name" value="PROTEIN FECR"/>
    <property type="match status" value="1"/>
</dbReference>
<dbReference type="EMBL" id="SSOD01000028">
    <property type="protein sequence ID" value="THF54880.1"/>
    <property type="molecule type" value="Genomic_DNA"/>
</dbReference>
<dbReference type="InterPro" id="IPR012373">
    <property type="entry name" value="Ferrdict_sens_TM"/>
</dbReference>
<evidence type="ECO:0000259" key="2">
    <source>
        <dbReference type="Pfam" id="PF16220"/>
    </source>
</evidence>
<evidence type="ECO:0000313" key="4">
    <source>
        <dbReference type="Proteomes" id="UP000307956"/>
    </source>
</evidence>
<sequence length="327" mass="35377">MPPSESAAPDRPEAEPDVRRQAALWLIELQADGDNPELRARWRRWHDAAPEHRQAWARIEAFGASLRQLPPVLAHAALAPRKSRRRALKALGLLLAGGGAAWIAADSPRLPTLLAAQRTGRGERRHIVLADGSRIDLNADSALDIRFDAEVRHLILHEGEIHVLTAPDPAGRPFFVDTPHGRAQALGTRFTVRTGAASHVAVHAGAVAIHPRHAPDAEPLVLTAGQQARFTDRAAGPPTPASEADAAWTRGILVAEDMPLPVFIAELARLSGRPLQCDPALAALKVSGTYPLADPERVLDLLAAALPVRVLRRRRWWGGEAYEVVPA</sequence>
<keyword evidence="4" id="KW-1185">Reference proteome</keyword>
<feature type="domain" description="FecR N-terminal" evidence="2">
    <location>
        <begin position="20"/>
        <end position="61"/>
    </location>
</feature>
<dbReference type="PIRSF" id="PIRSF018266">
    <property type="entry name" value="FecR"/>
    <property type="match status" value="1"/>
</dbReference>
<accession>A0A4S4A7X5</accession>
<dbReference type="RefSeq" id="WP_136387048.1">
    <property type="nucleotide sequence ID" value="NZ_SSOD01000028.1"/>
</dbReference>
<evidence type="ECO:0000313" key="3">
    <source>
        <dbReference type="EMBL" id="THF54880.1"/>
    </source>
</evidence>
<dbReference type="GO" id="GO:0016989">
    <property type="term" value="F:sigma factor antagonist activity"/>
    <property type="evidence" value="ECO:0007669"/>
    <property type="project" value="TreeGrafter"/>
</dbReference>
<comment type="caution">
    <text evidence="3">The sequence shown here is derived from an EMBL/GenBank/DDBJ whole genome shotgun (WGS) entry which is preliminary data.</text>
</comment>
<dbReference type="Pfam" id="PF16220">
    <property type="entry name" value="DUF4880"/>
    <property type="match status" value="1"/>
</dbReference>
<proteinExistence type="predicted"/>
<name>A0A4S4A7X5_9RHOO</name>
<dbReference type="InterPro" id="IPR032623">
    <property type="entry name" value="FecR_N"/>
</dbReference>